<feature type="transmembrane region" description="Helical" evidence="1">
    <location>
        <begin position="58"/>
        <end position="75"/>
    </location>
</feature>
<proteinExistence type="predicted"/>
<keyword evidence="3" id="KW-1185">Reference proteome</keyword>
<organism evidence="2 3">
    <name type="scientific">Azospirillum picis</name>
    <dbReference type="NCBI Taxonomy" id="488438"/>
    <lineage>
        <taxon>Bacteria</taxon>
        <taxon>Pseudomonadati</taxon>
        <taxon>Pseudomonadota</taxon>
        <taxon>Alphaproteobacteria</taxon>
        <taxon>Rhodospirillales</taxon>
        <taxon>Azospirillaceae</taxon>
        <taxon>Azospirillum</taxon>
    </lineage>
</organism>
<feature type="transmembrane region" description="Helical" evidence="1">
    <location>
        <begin position="128"/>
        <end position="146"/>
    </location>
</feature>
<keyword evidence="1" id="KW-1133">Transmembrane helix</keyword>
<sequence>MSPIAWAAVSALILACAHRERGQDHSWIGTTGARVLFWAVPVGAIVFAIPAPPNPAGLWTAVLAGAAAYAGMAWLPHGVGQNLSETPADYPNSWTACVPLLEKLGYLAAVGIARKALIALPLTPDHPAALWLPLAGLSMPLAYLLGTKLPALPWRLTRPTEWGELLTGAGFGAALGIVLTV</sequence>
<evidence type="ECO:0000313" key="3">
    <source>
        <dbReference type="Proteomes" id="UP001244552"/>
    </source>
</evidence>
<reference evidence="2 3" key="1">
    <citation type="submission" date="2023-07" db="EMBL/GenBank/DDBJ databases">
        <title>Genomic Encyclopedia of Type Strains, Phase IV (KMG-IV): sequencing the most valuable type-strain genomes for metagenomic binning, comparative biology and taxonomic classification.</title>
        <authorList>
            <person name="Goeker M."/>
        </authorList>
    </citation>
    <scope>NUCLEOTIDE SEQUENCE [LARGE SCALE GENOMIC DNA]</scope>
    <source>
        <strain evidence="2 3">DSM 19922</strain>
    </source>
</reference>
<comment type="caution">
    <text evidence="2">The sequence shown here is derived from an EMBL/GenBank/DDBJ whole genome shotgun (WGS) entry which is preliminary data.</text>
</comment>
<keyword evidence="1" id="KW-0472">Membrane</keyword>
<feature type="transmembrane region" description="Helical" evidence="1">
    <location>
        <begin position="35"/>
        <end position="51"/>
    </location>
</feature>
<evidence type="ECO:0000313" key="2">
    <source>
        <dbReference type="EMBL" id="MDQ0531780.1"/>
    </source>
</evidence>
<accession>A0ABU0MEB7</accession>
<dbReference type="EMBL" id="JAUSVU010000002">
    <property type="protein sequence ID" value="MDQ0531780.1"/>
    <property type="molecule type" value="Genomic_DNA"/>
</dbReference>
<keyword evidence="1" id="KW-0812">Transmembrane</keyword>
<evidence type="ECO:0000256" key="1">
    <source>
        <dbReference type="SAM" id="Phobius"/>
    </source>
</evidence>
<dbReference type="RefSeq" id="WP_209978671.1">
    <property type="nucleotide sequence ID" value="NZ_JAGINO010000002.1"/>
</dbReference>
<gene>
    <name evidence="2" type="ORF">QO018_000616</name>
</gene>
<dbReference type="Proteomes" id="UP001244552">
    <property type="component" value="Unassembled WGS sequence"/>
</dbReference>
<name>A0ABU0MEB7_9PROT</name>
<protein>
    <submittedName>
        <fullName evidence="2">Uncharacterized protein</fullName>
    </submittedName>
</protein>